<dbReference type="Proteomes" id="UP001596333">
    <property type="component" value="Unassembled WGS sequence"/>
</dbReference>
<feature type="region of interest" description="Disordered" evidence="1">
    <location>
        <begin position="44"/>
        <end position="119"/>
    </location>
</feature>
<evidence type="ECO:0000313" key="2">
    <source>
        <dbReference type="EMBL" id="MFC6889541.1"/>
    </source>
</evidence>
<accession>A0ABD5URJ6</accession>
<comment type="caution">
    <text evidence="2">The sequence shown here is derived from an EMBL/GenBank/DDBJ whole genome shotgun (WGS) entry which is preliminary data.</text>
</comment>
<proteinExistence type="predicted"/>
<feature type="compositionally biased region" description="Basic and acidic residues" evidence="1">
    <location>
        <begin position="109"/>
        <end position="119"/>
    </location>
</feature>
<gene>
    <name evidence="2" type="ORF">ACFQEY_11000</name>
</gene>
<dbReference type="EMBL" id="JBHSXI010000012">
    <property type="protein sequence ID" value="MFC6889541.1"/>
    <property type="molecule type" value="Genomic_DNA"/>
</dbReference>
<keyword evidence="3" id="KW-1185">Reference proteome</keyword>
<reference evidence="2 3" key="1">
    <citation type="journal article" date="2019" name="Int. J. Syst. Evol. Microbiol.">
        <title>The Global Catalogue of Microorganisms (GCM) 10K type strain sequencing project: providing services to taxonomists for standard genome sequencing and annotation.</title>
        <authorList>
            <consortium name="The Broad Institute Genomics Platform"/>
            <consortium name="The Broad Institute Genome Sequencing Center for Infectious Disease"/>
            <person name="Wu L."/>
            <person name="Ma J."/>
        </authorList>
    </citation>
    <scope>NUCLEOTIDE SEQUENCE [LARGE SCALE GENOMIC DNA]</scope>
    <source>
        <strain evidence="2 3">Y73</strain>
    </source>
</reference>
<evidence type="ECO:0000313" key="3">
    <source>
        <dbReference type="Proteomes" id="UP001596333"/>
    </source>
</evidence>
<protein>
    <submittedName>
        <fullName evidence="2">Uncharacterized protein</fullName>
    </submittedName>
</protein>
<evidence type="ECO:0000256" key="1">
    <source>
        <dbReference type="SAM" id="MobiDB-lite"/>
    </source>
</evidence>
<name>A0ABD5URJ6_9EURY</name>
<sequence length="119" mass="12792">MSCVGSLLWRWSACDGDIVTDGDVGCDIGCDGDVGCDVDRDGDIVTNGDRDVAATAAGDDDREPSGDRVAIRALSPTRGPDHRLRPSAAYGPETGSETGIRNRHRRRHDISSRELPRRS</sequence>
<dbReference type="RefSeq" id="WP_379768446.1">
    <property type="nucleotide sequence ID" value="NZ_JBHSXI010000012.1"/>
</dbReference>
<dbReference type="AlphaFoldDB" id="A0ABD5URJ6"/>
<organism evidence="2 3">
    <name type="scientific">Halorubrum trueperi</name>
    <dbReference type="NCBI Taxonomy" id="2004704"/>
    <lineage>
        <taxon>Archaea</taxon>
        <taxon>Methanobacteriati</taxon>
        <taxon>Methanobacteriota</taxon>
        <taxon>Stenosarchaea group</taxon>
        <taxon>Halobacteria</taxon>
        <taxon>Halobacteriales</taxon>
        <taxon>Haloferacaceae</taxon>
        <taxon>Halorubrum</taxon>
    </lineage>
</organism>